<reference evidence="1" key="1">
    <citation type="submission" date="2021-06" db="EMBL/GenBank/DDBJ databases">
        <authorList>
            <person name="Kallberg Y."/>
            <person name="Tangrot J."/>
            <person name="Rosling A."/>
        </authorList>
    </citation>
    <scope>NUCLEOTIDE SEQUENCE</scope>
    <source>
        <strain evidence="1">IL203A</strain>
    </source>
</reference>
<keyword evidence="2" id="KW-1185">Reference proteome</keyword>
<accession>A0ACA9NPD3</accession>
<evidence type="ECO:0000313" key="2">
    <source>
        <dbReference type="Proteomes" id="UP000789702"/>
    </source>
</evidence>
<feature type="non-terminal residue" evidence="1">
    <location>
        <position position="1"/>
    </location>
</feature>
<protein>
    <submittedName>
        <fullName evidence="1">12939_t:CDS:1</fullName>
    </submittedName>
</protein>
<dbReference type="Proteomes" id="UP000789702">
    <property type="component" value="Unassembled WGS sequence"/>
</dbReference>
<evidence type="ECO:0000313" key="1">
    <source>
        <dbReference type="EMBL" id="CAG8669262.1"/>
    </source>
</evidence>
<gene>
    <name evidence="1" type="ORF">DHETER_LOCUS10108</name>
</gene>
<feature type="non-terminal residue" evidence="1">
    <location>
        <position position="117"/>
    </location>
</feature>
<dbReference type="EMBL" id="CAJVPU010019009">
    <property type="protein sequence ID" value="CAG8669262.1"/>
    <property type="molecule type" value="Genomic_DNA"/>
</dbReference>
<name>A0ACA9NPD3_9GLOM</name>
<sequence length="117" mass="13144">EETHKNPLKCYGIWDHAPGSLIVVEASGIITNMDNEPLNFTLGRHLGKVNKGFVIAHAKIHRQVLEAVQKSSLGWIKRTIGPIYTYPSTDSTDSADDRNINYSHLYPPEFLRSLKIS</sequence>
<organism evidence="1 2">
    <name type="scientific">Dentiscutata heterogama</name>
    <dbReference type="NCBI Taxonomy" id="1316150"/>
    <lineage>
        <taxon>Eukaryota</taxon>
        <taxon>Fungi</taxon>
        <taxon>Fungi incertae sedis</taxon>
        <taxon>Mucoromycota</taxon>
        <taxon>Glomeromycotina</taxon>
        <taxon>Glomeromycetes</taxon>
        <taxon>Diversisporales</taxon>
        <taxon>Gigasporaceae</taxon>
        <taxon>Dentiscutata</taxon>
    </lineage>
</organism>
<comment type="caution">
    <text evidence="1">The sequence shown here is derived from an EMBL/GenBank/DDBJ whole genome shotgun (WGS) entry which is preliminary data.</text>
</comment>
<proteinExistence type="predicted"/>